<feature type="compositionally biased region" description="Basic and acidic residues" evidence="1">
    <location>
        <begin position="190"/>
        <end position="202"/>
    </location>
</feature>
<proteinExistence type="predicted"/>
<accession>A0A1I8GM03</accession>
<protein>
    <submittedName>
        <fullName evidence="3">ICP4</fullName>
    </submittedName>
</protein>
<feature type="compositionally biased region" description="Basic residues" evidence="1">
    <location>
        <begin position="223"/>
        <end position="236"/>
    </location>
</feature>
<feature type="compositionally biased region" description="Gly residues" evidence="1">
    <location>
        <begin position="90"/>
        <end position="115"/>
    </location>
</feature>
<reference evidence="3" key="1">
    <citation type="submission" date="2016-11" db="UniProtKB">
        <authorList>
            <consortium name="WormBaseParasite"/>
        </authorList>
    </citation>
    <scope>IDENTIFICATION</scope>
</reference>
<feature type="compositionally biased region" description="Gly residues" evidence="1">
    <location>
        <begin position="11"/>
        <end position="22"/>
    </location>
</feature>
<evidence type="ECO:0000256" key="1">
    <source>
        <dbReference type="SAM" id="MobiDB-lite"/>
    </source>
</evidence>
<feature type="compositionally biased region" description="Low complexity" evidence="1">
    <location>
        <begin position="171"/>
        <end position="183"/>
    </location>
</feature>
<organism evidence="2 3">
    <name type="scientific">Macrostomum lignano</name>
    <dbReference type="NCBI Taxonomy" id="282301"/>
    <lineage>
        <taxon>Eukaryota</taxon>
        <taxon>Metazoa</taxon>
        <taxon>Spiralia</taxon>
        <taxon>Lophotrochozoa</taxon>
        <taxon>Platyhelminthes</taxon>
        <taxon>Rhabditophora</taxon>
        <taxon>Macrostomorpha</taxon>
        <taxon>Macrostomida</taxon>
        <taxon>Macrostomidae</taxon>
        <taxon>Macrostomum</taxon>
    </lineage>
</organism>
<dbReference type="Proteomes" id="UP000095280">
    <property type="component" value="Unplaced"/>
</dbReference>
<dbReference type="AlphaFoldDB" id="A0A1I8GM03"/>
<feature type="compositionally biased region" description="Basic and acidic residues" evidence="1">
    <location>
        <begin position="124"/>
        <end position="147"/>
    </location>
</feature>
<feature type="compositionally biased region" description="Basic and acidic residues" evidence="1">
    <location>
        <begin position="80"/>
        <end position="89"/>
    </location>
</feature>
<keyword evidence="2" id="KW-1185">Reference proteome</keyword>
<name>A0A1I8GM03_9PLAT</name>
<sequence length="236" mass="23466">SDDRTSADSDSGGGGGKSGVSAGGCSAPGRAPNEPPPLPDETYLLAPPEPLTEATSEAGDAPAGDETPKSPIDPQHQKSKASDGGRTERGGAGASSGAGQGAPTGGGAGGRGGAGSLRAPQQQDSKHSARDRQQPSRGSRDQDKRSTDGGPVAAAGRKSQKSVALGGSSGAAAAAAAAAAATAEADDDLREASRDGGSRDALRVASRWRRAQAPSPSWSSSPRMRRPASRTRRKRP</sequence>
<feature type="region of interest" description="Disordered" evidence="1">
    <location>
        <begin position="1"/>
        <end position="236"/>
    </location>
</feature>
<feature type="compositionally biased region" description="Low complexity" evidence="1">
    <location>
        <begin position="211"/>
        <end position="222"/>
    </location>
</feature>
<evidence type="ECO:0000313" key="2">
    <source>
        <dbReference type="Proteomes" id="UP000095280"/>
    </source>
</evidence>
<dbReference type="WBParaSite" id="maker-uti_cns_0002442-snap-gene-0.2-mRNA-1">
    <property type="protein sequence ID" value="maker-uti_cns_0002442-snap-gene-0.2-mRNA-1"/>
    <property type="gene ID" value="maker-uti_cns_0002442-snap-gene-0.2"/>
</dbReference>
<evidence type="ECO:0000313" key="3">
    <source>
        <dbReference type="WBParaSite" id="maker-uti_cns_0002442-snap-gene-0.2-mRNA-1"/>
    </source>
</evidence>